<comment type="catalytic activity">
    <reaction evidence="1">
        <text>ATP-dependent breakage, passage and rejoining of double-stranded DNA.</text>
        <dbReference type="EC" id="5.6.2.2"/>
    </reaction>
</comment>
<sequence length="821" mass="96894">MNNYNYKSIKILKGLDAVKKRPGMYIGDTEDGSGLHQMFFEILDNSIDEVINNTCNKIFVTLHKDNSISIEDNGRGIPVEIHDEEKISVAELIFTVLHSGGKFDDSSYKMSGGLHGVGLSVVNALSKKLILMIFRNNKIYKQIYNFGVPKDRLSIIGKTKKNGTYIRFWPDNINIFKNNNKFKFELIYKKINELSFLNKNLNINIKKIYLDNTENEYYFLSKGNIKGLLKYILIKEIKINEIIKKENILYFKYSDDNMFLEVSLYWSNKDNFINKIYCFTNNIYQKDGGVHLTSLKHSLTRSINDYIKSNINFLKNKKKSGIENIIGEDIRNNLLGILSIKIFNPKFSSQTKDKLISTEIKSKLDNIIYKKITDILNKNISNYKYIINKILQYAKHRELLKNTKKILKKNFISNLDLVGKLSNCQIRDPKISELYIVEGDSAGGSAKQGRDRKFQAILPIKGKIINIEKSNFNKIIKSKEIISIINVLGFEIKSNNKIIYDINKLKYNKVIIMTDADVDGAHIKTLLLTFFYRYMKELILNNNLYISKPPLYKIKYDNKNKYLYNNYDLIIKQICISINDFYLYNNLNKIYNNILLKKSIIFYISFIKYYDYYSIYKKIIFNSLVLLDKIKCNIFYNKNYLSIFCKNLIKKLNLNINYKFKYKIINDEKNKNLYEIILCYNIKYILKDYFKINYFFIKKYYKYILFIKNVFINNNKLYIKNNNNINTKKNILYNIKSIEEIISILIDYSYNKIKIQRYKGLGEMNPDQLWETSMNPKTRKIIKININNDTKTDNLINILMGDSVDLRKMFIEKYYISINKI</sequence>
<dbReference type="InterPro" id="IPR013506">
    <property type="entry name" value="Topo_IIA_bsu_dom2"/>
</dbReference>
<evidence type="ECO:0000256" key="5">
    <source>
        <dbReference type="ARBA" id="ARBA00019166"/>
    </source>
</evidence>
<dbReference type="GO" id="GO:0003677">
    <property type="term" value="F:DNA binding"/>
    <property type="evidence" value="ECO:0007669"/>
    <property type="project" value="UniProtKB-KW"/>
</dbReference>
<keyword evidence="7" id="KW-0547">Nucleotide-binding</keyword>
<dbReference type="InterPro" id="IPR018522">
    <property type="entry name" value="TopoIIA_CS"/>
</dbReference>
<evidence type="ECO:0000313" key="14">
    <source>
        <dbReference type="EMBL" id="BBA84965.1"/>
    </source>
</evidence>
<dbReference type="InterPro" id="IPR006171">
    <property type="entry name" value="TOPRIM_dom"/>
</dbReference>
<dbReference type="PANTHER" id="PTHR45866">
    <property type="entry name" value="DNA GYRASE/TOPOISOMERASE SUBUNIT B"/>
    <property type="match status" value="1"/>
</dbReference>
<evidence type="ECO:0000256" key="10">
    <source>
        <dbReference type="ARBA" id="ARBA00023029"/>
    </source>
</evidence>
<feature type="domain" description="Toprim" evidence="13">
    <location>
        <begin position="432"/>
        <end position="550"/>
    </location>
</feature>
<dbReference type="PROSITE" id="PS50880">
    <property type="entry name" value="TOPRIM"/>
    <property type="match status" value="1"/>
</dbReference>
<evidence type="ECO:0000256" key="7">
    <source>
        <dbReference type="ARBA" id="ARBA00022741"/>
    </source>
</evidence>
<dbReference type="EMBL" id="AP018161">
    <property type="protein sequence ID" value="BBA84965.1"/>
    <property type="molecule type" value="Genomic_DNA"/>
</dbReference>
<dbReference type="InterPro" id="IPR002288">
    <property type="entry name" value="DNA_gyrase_B_C"/>
</dbReference>
<comment type="similarity">
    <text evidence="3">Belongs to the type II topoisomerase GyrB family.</text>
</comment>
<evidence type="ECO:0000256" key="3">
    <source>
        <dbReference type="ARBA" id="ARBA00010708"/>
    </source>
</evidence>
<dbReference type="FunFam" id="3.40.50.670:FF:000001">
    <property type="entry name" value="DNA topoisomerase 2"/>
    <property type="match status" value="1"/>
</dbReference>
<dbReference type="CDD" id="cd16928">
    <property type="entry name" value="HATPase_GyrB-like"/>
    <property type="match status" value="1"/>
</dbReference>
<dbReference type="PROSITE" id="PS00177">
    <property type="entry name" value="TOPOISOMERASE_II"/>
    <property type="match status" value="1"/>
</dbReference>
<dbReference type="SUPFAM" id="SSF55874">
    <property type="entry name" value="ATPase domain of HSP90 chaperone/DNA topoisomerase II/histidine kinase"/>
    <property type="match status" value="1"/>
</dbReference>
<keyword evidence="10" id="KW-0799">Topoisomerase</keyword>
<dbReference type="InterPro" id="IPR001241">
    <property type="entry name" value="Topo_IIA"/>
</dbReference>
<evidence type="ECO:0000256" key="12">
    <source>
        <dbReference type="ARBA" id="ARBA00023235"/>
    </source>
</evidence>
<keyword evidence="8" id="KW-0067">ATP-binding</keyword>
<evidence type="ECO:0000256" key="4">
    <source>
        <dbReference type="ARBA" id="ARBA00012895"/>
    </source>
</evidence>
<evidence type="ECO:0000256" key="11">
    <source>
        <dbReference type="ARBA" id="ARBA00023125"/>
    </source>
</evidence>
<dbReference type="PRINTS" id="PR00418">
    <property type="entry name" value="TPI2FAMILY"/>
</dbReference>
<dbReference type="PANTHER" id="PTHR45866:SF1">
    <property type="entry name" value="DNA GYRASE SUBUNIT B, MITOCHONDRIAL"/>
    <property type="match status" value="1"/>
</dbReference>
<dbReference type="InterPro" id="IPR000565">
    <property type="entry name" value="Topo_IIA_B"/>
</dbReference>
<dbReference type="GO" id="GO:0005524">
    <property type="term" value="F:ATP binding"/>
    <property type="evidence" value="ECO:0007669"/>
    <property type="project" value="UniProtKB-KW"/>
</dbReference>
<dbReference type="InterPro" id="IPR013759">
    <property type="entry name" value="Topo_IIA_B_C"/>
</dbReference>
<evidence type="ECO:0000313" key="15">
    <source>
        <dbReference type="Proteomes" id="UP000289537"/>
    </source>
</evidence>
<evidence type="ECO:0000256" key="9">
    <source>
        <dbReference type="ARBA" id="ARBA00022842"/>
    </source>
</evidence>
<organism evidence="14 15">
    <name type="scientific">endosymbiont of Rhynchophorus ferrugineus</name>
    <dbReference type="NCBI Taxonomy" id="1972133"/>
    <lineage>
        <taxon>Bacteria</taxon>
        <taxon>Pseudomonadati</taxon>
        <taxon>Pseudomonadota</taxon>
        <taxon>Gammaproteobacteria</taxon>
        <taxon>Candidatus Nardonella</taxon>
    </lineage>
</organism>
<keyword evidence="11" id="KW-0238">DNA-binding</keyword>
<reference evidence="14 15" key="1">
    <citation type="journal article" date="2017" name="Proc. Natl. Acad. Sci. U.S.A.">
        <title>Small genome symbiont underlies cuticle hardness in beetles.</title>
        <authorList>
            <person name="Anbutsu H."/>
            <person name="Moriyama M."/>
            <person name="Nikoh N."/>
            <person name="Hosokawa T."/>
            <person name="Futahashi R."/>
            <person name="Tanahashi M."/>
            <person name="Meng X.Y."/>
            <person name="Kuriwada T."/>
            <person name="Mori N."/>
            <person name="Oshima K."/>
            <person name="Hattori M."/>
            <person name="Fujie M."/>
            <person name="Satoh N."/>
            <person name="Maeda T."/>
            <person name="Shigenobu S."/>
            <person name="Koga R."/>
            <person name="Fukatsu T."/>
        </authorList>
    </citation>
    <scope>NUCLEOTIDE SEQUENCE [LARGE SCALE GENOMIC DNA]</scope>
    <source>
        <strain evidence="14">NARRFE1</strain>
    </source>
</reference>
<dbReference type="Pfam" id="PF00204">
    <property type="entry name" value="DNA_gyraseB"/>
    <property type="match status" value="1"/>
</dbReference>
<evidence type="ECO:0000256" key="8">
    <source>
        <dbReference type="ARBA" id="ARBA00022840"/>
    </source>
</evidence>
<dbReference type="GO" id="GO:0046872">
    <property type="term" value="F:metal ion binding"/>
    <property type="evidence" value="ECO:0007669"/>
    <property type="project" value="UniProtKB-KW"/>
</dbReference>
<dbReference type="SUPFAM" id="SSF54211">
    <property type="entry name" value="Ribosomal protein S5 domain 2-like"/>
    <property type="match status" value="1"/>
</dbReference>
<dbReference type="FunFam" id="3.30.565.10:FF:000002">
    <property type="entry name" value="DNA gyrase subunit B"/>
    <property type="match status" value="1"/>
</dbReference>
<keyword evidence="6" id="KW-0479">Metal-binding</keyword>
<evidence type="ECO:0000256" key="6">
    <source>
        <dbReference type="ARBA" id="ARBA00022723"/>
    </source>
</evidence>
<comment type="cofactor">
    <cofactor evidence="2">
        <name>Mg(2+)</name>
        <dbReference type="ChEBI" id="CHEBI:18420"/>
    </cofactor>
</comment>
<dbReference type="Gene3D" id="3.30.565.10">
    <property type="entry name" value="Histidine kinase-like ATPase, C-terminal domain"/>
    <property type="match status" value="1"/>
</dbReference>
<dbReference type="EC" id="5.6.2.2" evidence="4"/>
<dbReference type="Pfam" id="PF02518">
    <property type="entry name" value="HATPase_c"/>
    <property type="match status" value="1"/>
</dbReference>
<evidence type="ECO:0000259" key="13">
    <source>
        <dbReference type="PROSITE" id="PS50880"/>
    </source>
</evidence>
<dbReference type="InterPro" id="IPR020568">
    <property type="entry name" value="Ribosomal_Su5_D2-typ_SF"/>
</dbReference>
<dbReference type="SMART" id="SM00387">
    <property type="entry name" value="HATPase_c"/>
    <property type="match status" value="1"/>
</dbReference>
<dbReference type="SUPFAM" id="SSF56719">
    <property type="entry name" value="Type II DNA topoisomerase"/>
    <property type="match status" value="1"/>
</dbReference>
<proteinExistence type="inferred from homology"/>
<evidence type="ECO:0000256" key="1">
    <source>
        <dbReference type="ARBA" id="ARBA00000185"/>
    </source>
</evidence>
<dbReference type="InterPro" id="IPR014721">
    <property type="entry name" value="Ribsml_uS5_D2-typ_fold_subgr"/>
</dbReference>
<keyword evidence="12" id="KW-0413">Isomerase</keyword>
<dbReference type="InterPro" id="IPR036890">
    <property type="entry name" value="HATPase_C_sf"/>
</dbReference>
<dbReference type="NCBIfam" id="NF011501">
    <property type="entry name" value="PRK14939.1"/>
    <property type="match status" value="1"/>
</dbReference>
<dbReference type="InterPro" id="IPR013760">
    <property type="entry name" value="Topo_IIA-like_dom_sf"/>
</dbReference>
<gene>
    <name evidence="14" type="primary">gyrB</name>
    <name evidence="14" type="ORF">NARRFE1_00020</name>
</gene>
<dbReference type="Pfam" id="PF00986">
    <property type="entry name" value="DNA_gyraseB_C"/>
    <property type="match status" value="1"/>
</dbReference>
<name>A0A2Z5T793_9GAMM</name>
<dbReference type="Pfam" id="PF01751">
    <property type="entry name" value="Toprim"/>
    <property type="match status" value="1"/>
</dbReference>
<evidence type="ECO:0000256" key="2">
    <source>
        <dbReference type="ARBA" id="ARBA00001946"/>
    </source>
</evidence>
<dbReference type="Gene3D" id="3.30.230.10">
    <property type="match status" value="1"/>
</dbReference>
<dbReference type="Proteomes" id="UP000289537">
    <property type="component" value="Chromosome"/>
</dbReference>
<dbReference type="GO" id="GO:0006265">
    <property type="term" value="P:DNA topological change"/>
    <property type="evidence" value="ECO:0007669"/>
    <property type="project" value="InterPro"/>
</dbReference>
<protein>
    <recommendedName>
        <fullName evidence="5">DNA gyrase subunit B</fullName>
        <ecNumber evidence="4">5.6.2.2</ecNumber>
    </recommendedName>
</protein>
<dbReference type="Gene3D" id="3.40.50.670">
    <property type="match status" value="2"/>
</dbReference>
<dbReference type="InterPro" id="IPR003594">
    <property type="entry name" value="HATPase_dom"/>
</dbReference>
<accession>A0A2Z5T793</accession>
<dbReference type="SMART" id="SM00433">
    <property type="entry name" value="TOP2c"/>
    <property type="match status" value="1"/>
</dbReference>
<keyword evidence="15" id="KW-1185">Reference proteome</keyword>
<dbReference type="AlphaFoldDB" id="A0A2Z5T793"/>
<keyword evidence="9" id="KW-0460">Magnesium</keyword>
<dbReference type="PRINTS" id="PR01159">
    <property type="entry name" value="DNAGYRASEB"/>
</dbReference>
<dbReference type="GO" id="GO:0003918">
    <property type="term" value="F:DNA topoisomerase type II (double strand cut, ATP-hydrolyzing) activity"/>
    <property type="evidence" value="ECO:0007669"/>
    <property type="project" value="UniProtKB-EC"/>
</dbReference>
<dbReference type="RefSeq" id="WP_232513735.1">
    <property type="nucleotide sequence ID" value="NZ_AP018161.1"/>
</dbReference>
<dbReference type="KEGG" id="eor:NARRFE1_00020"/>